<comment type="caution">
    <text evidence="6">The sequence shown here is derived from an EMBL/GenBank/DDBJ whole genome shotgun (WGS) entry which is preliminary data.</text>
</comment>
<protein>
    <submittedName>
        <fullName evidence="6">LysR substrate-binding domain-containing protein</fullName>
    </submittedName>
</protein>
<evidence type="ECO:0000259" key="5">
    <source>
        <dbReference type="PROSITE" id="PS50931"/>
    </source>
</evidence>
<dbReference type="SUPFAM" id="SSF46785">
    <property type="entry name" value="Winged helix' DNA-binding domain"/>
    <property type="match status" value="1"/>
</dbReference>
<dbReference type="InterPro" id="IPR058163">
    <property type="entry name" value="LysR-type_TF_proteobact-type"/>
</dbReference>
<comment type="similarity">
    <text evidence="1">Belongs to the LysR transcriptional regulatory family.</text>
</comment>
<evidence type="ECO:0000313" key="7">
    <source>
        <dbReference type="Proteomes" id="UP001143391"/>
    </source>
</evidence>
<dbReference type="Gene3D" id="1.10.10.10">
    <property type="entry name" value="Winged helix-like DNA-binding domain superfamily/Winged helix DNA-binding domain"/>
    <property type="match status" value="1"/>
</dbReference>
<dbReference type="InterPro" id="IPR000847">
    <property type="entry name" value="LysR_HTH_N"/>
</dbReference>
<reference evidence="6" key="1">
    <citation type="submission" date="2022-07" db="EMBL/GenBank/DDBJ databases">
        <title>Marinobacter iranensis a new bacterium isolate from a hipersaline lake in Iran.</title>
        <authorList>
            <person name="Mohammad A.M.A."/>
            <person name="Cristina S.-P."/>
            <person name="Antonio V."/>
        </authorList>
    </citation>
    <scope>NUCLEOTIDE SEQUENCE</scope>
    <source>
        <strain evidence="6">71-i</strain>
    </source>
</reference>
<organism evidence="6 7">
    <name type="scientific">Marinobacter iranensis</name>
    <dbReference type="NCBI Taxonomy" id="2962607"/>
    <lineage>
        <taxon>Bacteria</taxon>
        <taxon>Pseudomonadati</taxon>
        <taxon>Pseudomonadota</taxon>
        <taxon>Gammaproteobacteria</taxon>
        <taxon>Pseudomonadales</taxon>
        <taxon>Marinobacteraceae</taxon>
        <taxon>Marinobacter</taxon>
    </lineage>
</organism>
<dbReference type="EMBL" id="JANCMW010000005">
    <property type="protein sequence ID" value="MDF0750494.1"/>
    <property type="molecule type" value="Genomic_DNA"/>
</dbReference>
<gene>
    <name evidence="6" type="ORF">NLU14_09640</name>
</gene>
<keyword evidence="7" id="KW-1185">Reference proteome</keyword>
<keyword evidence="4" id="KW-0804">Transcription</keyword>
<dbReference type="InterPro" id="IPR036388">
    <property type="entry name" value="WH-like_DNA-bd_sf"/>
</dbReference>
<proteinExistence type="inferred from homology"/>
<keyword evidence="3" id="KW-0238">DNA-binding</keyword>
<evidence type="ECO:0000256" key="3">
    <source>
        <dbReference type="ARBA" id="ARBA00023125"/>
    </source>
</evidence>
<dbReference type="PANTHER" id="PTHR30537">
    <property type="entry name" value="HTH-TYPE TRANSCRIPTIONAL REGULATOR"/>
    <property type="match status" value="1"/>
</dbReference>
<accession>A0ABT5Y9Y8</accession>
<name>A0ABT5Y9Y8_9GAMM</name>
<dbReference type="SUPFAM" id="SSF53850">
    <property type="entry name" value="Periplasmic binding protein-like II"/>
    <property type="match status" value="1"/>
</dbReference>
<dbReference type="Proteomes" id="UP001143391">
    <property type="component" value="Unassembled WGS sequence"/>
</dbReference>
<dbReference type="Pfam" id="PF00126">
    <property type="entry name" value="HTH_1"/>
    <property type="match status" value="1"/>
</dbReference>
<keyword evidence="2" id="KW-0805">Transcription regulation</keyword>
<evidence type="ECO:0000256" key="1">
    <source>
        <dbReference type="ARBA" id="ARBA00009437"/>
    </source>
</evidence>
<dbReference type="PROSITE" id="PS50931">
    <property type="entry name" value="HTH_LYSR"/>
    <property type="match status" value="1"/>
</dbReference>
<dbReference type="PRINTS" id="PR00039">
    <property type="entry name" value="HTHLYSR"/>
</dbReference>
<feature type="domain" description="HTH lysR-type" evidence="5">
    <location>
        <begin position="15"/>
        <end position="72"/>
    </location>
</feature>
<dbReference type="InterPro" id="IPR036390">
    <property type="entry name" value="WH_DNA-bd_sf"/>
</dbReference>
<dbReference type="Gene3D" id="3.40.190.10">
    <property type="entry name" value="Periplasmic binding protein-like II"/>
    <property type="match status" value="2"/>
</dbReference>
<evidence type="ECO:0000313" key="6">
    <source>
        <dbReference type="EMBL" id="MDF0750494.1"/>
    </source>
</evidence>
<evidence type="ECO:0000256" key="2">
    <source>
        <dbReference type="ARBA" id="ARBA00023015"/>
    </source>
</evidence>
<dbReference type="RefSeq" id="WP_275706026.1">
    <property type="nucleotide sequence ID" value="NZ_JANCMW010000005.1"/>
</dbReference>
<dbReference type="InterPro" id="IPR005119">
    <property type="entry name" value="LysR_subst-bd"/>
</dbReference>
<dbReference type="PANTHER" id="PTHR30537:SF74">
    <property type="entry name" value="HTH-TYPE TRANSCRIPTIONAL REGULATOR TRPI"/>
    <property type="match status" value="1"/>
</dbReference>
<evidence type="ECO:0000256" key="4">
    <source>
        <dbReference type="ARBA" id="ARBA00023163"/>
    </source>
</evidence>
<sequence length="324" mass="36701">MVKHVGPDQILVQMPSLRAVRSFVAAAKYQNFTRAAEALCVTQAAVSRQIRELEESLGVPLFKRAGRAVELTEAGSILYDAVSLSFINIAQAAQRITEGSSRQQELTICCSPAFAALWLANHLPEFFSCYPHIDINVVSTNNFLTLEPGVYPDVFINKVSDPRDGYHSIPLFYDLIYPVCSPDYLDRHPEIESLEELADAALLELSPYGRSQVAEHVDWFTWFSFQGIDLDRRKQQEHSFSSNDYNLLITMTMRGQGICLGYHHLIAPLLETGALVRPCGPDAAFREKLHYLSYPESNRENQALDTFYEWFMARIDKEETRVTP</sequence>
<dbReference type="Pfam" id="PF03466">
    <property type="entry name" value="LysR_substrate"/>
    <property type="match status" value="1"/>
</dbReference>